<keyword evidence="2" id="KW-1185">Reference proteome</keyword>
<sequence>MCVLSPPIPWSGMVPHRNSGPPRSSPADPARIVGIQAPTALHQRLPLHLINDPNLDLSMMGNDDGAERRDCSLRGGLPLMPSLTRLSIQRLLFLDPCTIRRVARVGPDSAF</sequence>
<protein>
    <submittedName>
        <fullName evidence="1">Uncharacterized protein</fullName>
    </submittedName>
</protein>
<reference evidence="1 2" key="1">
    <citation type="journal article" date="2018" name="Front. Microbiol.">
        <title>Genome-Wide Analysis of Corynespora cassiicola Leaf Fall Disease Putative Effectors.</title>
        <authorList>
            <person name="Lopez D."/>
            <person name="Ribeiro S."/>
            <person name="Label P."/>
            <person name="Fumanal B."/>
            <person name="Venisse J.S."/>
            <person name="Kohler A."/>
            <person name="de Oliveira R.R."/>
            <person name="Labutti K."/>
            <person name="Lipzen A."/>
            <person name="Lail K."/>
            <person name="Bauer D."/>
            <person name="Ohm R.A."/>
            <person name="Barry K.W."/>
            <person name="Spatafora J."/>
            <person name="Grigoriev I.V."/>
            <person name="Martin F.M."/>
            <person name="Pujade-Renaud V."/>
        </authorList>
    </citation>
    <scope>NUCLEOTIDE SEQUENCE [LARGE SCALE GENOMIC DNA]</scope>
    <source>
        <strain evidence="1 2">Philippines</strain>
    </source>
</reference>
<dbReference type="Proteomes" id="UP000240883">
    <property type="component" value="Unassembled WGS sequence"/>
</dbReference>
<organism evidence="1 2">
    <name type="scientific">Corynespora cassiicola Philippines</name>
    <dbReference type="NCBI Taxonomy" id="1448308"/>
    <lineage>
        <taxon>Eukaryota</taxon>
        <taxon>Fungi</taxon>
        <taxon>Dikarya</taxon>
        <taxon>Ascomycota</taxon>
        <taxon>Pezizomycotina</taxon>
        <taxon>Dothideomycetes</taxon>
        <taxon>Pleosporomycetidae</taxon>
        <taxon>Pleosporales</taxon>
        <taxon>Corynesporascaceae</taxon>
        <taxon>Corynespora</taxon>
    </lineage>
</organism>
<dbReference type="AlphaFoldDB" id="A0A2T2NA79"/>
<evidence type="ECO:0000313" key="2">
    <source>
        <dbReference type="Proteomes" id="UP000240883"/>
    </source>
</evidence>
<gene>
    <name evidence="1" type="ORF">BS50DRAFT_138100</name>
</gene>
<dbReference type="EMBL" id="KZ678142">
    <property type="protein sequence ID" value="PSN62136.1"/>
    <property type="molecule type" value="Genomic_DNA"/>
</dbReference>
<name>A0A2T2NA79_CORCC</name>
<accession>A0A2T2NA79</accession>
<evidence type="ECO:0000313" key="1">
    <source>
        <dbReference type="EMBL" id="PSN62136.1"/>
    </source>
</evidence>
<proteinExistence type="predicted"/>